<feature type="region of interest" description="Disordered" evidence="1">
    <location>
        <begin position="21"/>
        <end position="46"/>
    </location>
</feature>
<dbReference type="GeneID" id="20821448"/>
<dbReference type="RefSeq" id="XP_009846897.1">
    <property type="nucleotide sequence ID" value="XM_009848595.1"/>
</dbReference>
<feature type="compositionally biased region" description="Pro residues" evidence="1">
    <location>
        <begin position="35"/>
        <end position="46"/>
    </location>
</feature>
<protein>
    <submittedName>
        <fullName evidence="2">Uncharacterized protein</fullName>
    </submittedName>
</protein>
<evidence type="ECO:0000313" key="2">
    <source>
        <dbReference type="EMBL" id="ETV63619.1"/>
    </source>
</evidence>
<gene>
    <name evidence="2" type="ORF">H257_19452</name>
</gene>
<feature type="non-terminal residue" evidence="2">
    <location>
        <position position="1"/>
    </location>
</feature>
<organism evidence="2">
    <name type="scientific">Aphanomyces astaci</name>
    <name type="common">Crayfish plague agent</name>
    <dbReference type="NCBI Taxonomy" id="112090"/>
    <lineage>
        <taxon>Eukaryota</taxon>
        <taxon>Sar</taxon>
        <taxon>Stramenopiles</taxon>
        <taxon>Oomycota</taxon>
        <taxon>Saprolegniomycetes</taxon>
        <taxon>Saprolegniales</taxon>
        <taxon>Verrucalvaceae</taxon>
        <taxon>Aphanomyces</taxon>
    </lineage>
</organism>
<name>W4F9P0_APHAT</name>
<sequence>NRSSGSDLPLCAVDAKVLVSSRRPDSSAAQLPRRATPPPSRPLPSPTPCAFATHCLKSAGGFAQIFAAIPLPPALSRPLPSPTPCAFATHCLKSAGGYTQIFAAIPLPPAPSRPLLSPKPCALATHCLKSAGGYAQIFDVAAVVITQSS</sequence>
<reference evidence="2" key="1">
    <citation type="submission" date="2013-12" db="EMBL/GenBank/DDBJ databases">
        <title>The Genome Sequence of Aphanomyces astaci APO3.</title>
        <authorList>
            <consortium name="The Broad Institute Genomics Platform"/>
            <person name="Russ C."/>
            <person name="Tyler B."/>
            <person name="van West P."/>
            <person name="Dieguez-Uribeondo J."/>
            <person name="Young S.K."/>
            <person name="Zeng Q."/>
            <person name="Gargeya S."/>
            <person name="Fitzgerald M."/>
            <person name="Abouelleil A."/>
            <person name="Alvarado L."/>
            <person name="Chapman S.B."/>
            <person name="Gainer-Dewar J."/>
            <person name="Goldberg J."/>
            <person name="Griggs A."/>
            <person name="Gujja S."/>
            <person name="Hansen M."/>
            <person name="Howarth C."/>
            <person name="Imamovic A."/>
            <person name="Ireland A."/>
            <person name="Larimer J."/>
            <person name="McCowan C."/>
            <person name="Murphy C."/>
            <person name="Pearson M."/>
            <person name="Poon T.W."/>
            <person name="Priest M."/>
            <person name="Roberts A."/>
            <person name="Saif S."/>
            <person name="Shea T."/>
            <person name="Sykes S."/>
            <person name="Wortman J."/>
            <person name="Nusbaum C."/>
            <person name="Birren B."/>
        </authorList>
    </citation>
    <scope>NUCLEOTIDE SEQUENCE [LARGE SCALE GENOMIC DNA]</scope>
    <source>
        <strain evidence="2">APO3</strain>
    </source>
</reference>
<dbReference type="EMBL" id="KI913731">
    <property type="protein sequence ID" value="ETV63619.1"/>
    <property type="molecule type" value="Genomic_DNA"/>
</dbReference>
<proteinExistence type="predicted"/>
<accession>W4F9P0</accession>
<dbReference type="AlphaFoldDB" id="W4F9P0"/>
<dbReference type="VEuPathDB" id="FungiDB:H257_19452"/>
<evidence type="ECO:0000256" key="1">
    <source>
        <dbReference type="SAM" id="MobiDB-lite"/>
    </source>
</evidence>